<dbReference type="InterPro" id="IPR025568">
    <property type="entry name" value="DUF4334"/>
</dbReference>
<sequence>MYGRWAGSEAPTDNPLDGLLGAYGWHGKRFSSADGVAPLVFGHDGELFEVEPAVIPVRLALRFPRLVRHPAVVAVGRLGLPLLKARRPKARLRMVVYRGVATATMIYDSQPINDHFRRLDEDILLGAMDLRGLPEPFFFLLRREITAR</sequence>
<dbReference type="Proteomes" id="UP000523614">
    <property type="component" value="Unassembled WGS sequence"/>
</dbReference>
<gene>
    <name evidence="3" type="ORF">GX570_04660</name>
</gene>
<dbReference type="InterPro" id="IPR025951">
    <property type="entry name" value="GXWXG_dom"/>
</dbReference>
<dbReference type="Pfam" id="PF14232">
    <property type="entry name" value="DUF4334"/>
    <property type="match status" value="1"/>
</dbReference>
<dbReference type="Gene3D" id="2.40.128.580">
    <property type="entry name" value="GXWXG domain"/>
    <property type="match status" value="1"/>
</dbReference>
<evidence type="ECO:0000259" key="2">
    <source>
        <dbReference type="Pfam" id="PF14232"/>
    </source>
</evidence>
<evidence type="ECO:0000313" key="4">
    <source>
        <dbReference type="Proteomes" id="UP000523614"/>
    </source>
</evidence>
<organism evidence="3 4">
    <name type="scientific">Corynebacterium marinum</name>
    <dbReference type="NCBI Taxonomy" id="349751"/>
    <lineage>
        <taxon>Bacteria</taxon>
        <taxon>Bacillati</taxon>
        <taxon>Actinomycetota</taxon>
        <taxon>Actinomycetes</taxon>
        <taxon>Mycobacteriales</taxon>
        <taxon>Corynebacteriaceae</taxon>
        <taxon>Corynebacterium</taxon>
    </lineage>
</organism>
<protein>
    <submittedName>
        <fullName evidence="3">DUF4334 domain-containing protein</fullName>
    </submittedName>
</protein>
<dbReference type="EMBL" id="JAAYYP010000150">
    <property type="protein sequence ID" value="NLF90621.1"/>
    <property type="molecule type" value="Genomic_DNA"/>
</dbReference>
<feature type="domain" description="GXWXG" evidence="1">
    <location>
        <begin position="1"/>
        <end position="43"/>
    </location>
</feature>
<accession>A0A847H9X1</accession>
<evidence type="ECO:0000313" key="3">
    <source>
        <dbReference type="EMBL" id="NLF90621.1"/>
    </source>
</evidence>
<name>A0A847H9X1_9CORY</name>
<reference evidence="3 4" key="1">
    <citation type="journal article" date="2020" name="Biotechnol. Biofuels">
        <title>New insights from the biogas microbiome by comprehensive genome-resolved metagenomics of nearly 1600 species originating from multiple anaerobic digesters.</title>
        <authorList>
            <person name="Campanaro S."/>
            <person name="Treu L."/>
            <person name="Rodriguez-R L.M."/>
            <person name="Kovalovszki A."/>
            <person name="Ziels R.M."/>
            <person name="Maus I."/>
            <person name="Zhu X."/>
            <person name="Kougias P.G."/>
            <person name="Basile A."/>
            <person name="Luo G."/>
            <person name="Schluter A."/>
            <person name="Konstantinidis K.T."/>
            <person name="Angelidaki I."/>
        </authorList>
    </citation>
    <scope>NUCLEOTIDE SEQUENCE [LARGE SCALE GENOMIC DNA]</scope>
    <source>
        <strain evidence="3">AS06rmzACSIP_235</strain>
    </source>
</reference>
<proteinExistence type="predicted"/>
<feature type="domain" description="DUF4334" evidence="2">
    <location>
        <begin position="88"/>
        <end position="143"/>
    </location>
</feature>
<evidence type="ECO:0000259" key="1">
    <source>
        <dbReference type="Pfam" id="PF14231"/>
    </source>
</evidence>
<dbReference type="Pfam" id="PF14231">
    <property type="entry name" value="GXWXG"/>
    <property type="match status" value="1"/>
</dbReference>
<comment type="caution">
    <text evidence="3">The sequence shown here is derived from an EMBL/GenBank/DDBJ whole genome shotgun (WGS) entry which is preliminary data.</text>
</comment>
<dbReference type="AlphaFoldDB" id="A0A847H9X1"/>